<name>A0ABQ9HSW8_9NEOP</name>
<protein>
    <submittedName>
        <fullName evidence="1">Uncharacterized protein</fullName>
    </submittedName>
</protein>
<evidence type="ECO:0000313" key="1">
    <source>
        <dbReference type="EMBL" id="KAJ8887492.1"/>
    </source>
</evidence>
<sequence length="130" mass="14732">MEHSSVIKISLEMLPYLNTCLDVEKIPSASDNFGRIKCFVRAELLTAKLGFVYSFLELEQYLFKFKTNHSLLPFMCSDLCSLLEHMMNEIVKHEVLQLAKTDKKSHHRINIGFAAAAGLEVGEIKEASIL</sequence>
<gene>
    <name evidence="1" type="ORF">PR048_013707</name>
</gene>
<accession>A0ABQ9HSW8</accession>
<reference evidence="1 2" key="1">
    <citation type="submission" date="2023-02" db="EMBL/GenBank/DDBJ databases">
        <title>LHISI_Scaffold_Assembly.</title>
        <authorList>
            <person name="Stuart O.P."/>
            <person name="Cleave R."/>
            <person name="Magrath M.J.L."/>
            <person name="Mikheyev A.S."/>
        </authorList>
    </citation>
    <scope>NUCLEOTIDE SEQUENCE [LARGE SCALE GENOMIC DNA]</scope>
    <source>
        <strain evidence="1">Daus_M_001</strain>
        <tissue evidence="1">Leg muscle</tissue>
    </source>
</reference>
<evidence type="ECO:0000313" key="2">
    <source>
        <dbReference type="Proteomes" id="UP001159363"/>
    </source>
</evidence>
<dbReference type="Proteomes" id="UP001159363">
    <property type="component" value="Chromosome X"/>
</dbReference>
<organism evidence="1 2">
    <name type="scientific">Dryococelus australis</name>
    <dbReference type="NCBI Taxonomy" id="614101"/>
    <lineage>
        <taxon>Eukaryota</taxon>
        <taxon>Metazoa</taxon>
        <taxon>Ecdysozoa</taxon>
        <taxon>Arthropoda</taxon>
        <taxon>Hexapoda</taxon>
        <taxon>Insecta</taxon>
        <taxon>Pterygota</taxon>
        <taxon>Neoptera</taxon>
        <taxon>Polyneoptera</taxon>
        <taxon>Phasmatodea</taxon>
        <taxon>Verophasmatodea</taxon>
        <taxon>Anareolatae</taxon>
        <taxon>Phasmatidae</taxon>
        <taxon>Eurycanthinae</taxon>
        <taxon>Dryococelus</taxon>
    </lineage>
</organism>
<comment type="caution">
    <text evidence="1">The sequence shown here is derived from an EMBL/GenBank/DDBJ whole genome shotgun (WGS) entry which is preliminary data.</text>
</comment>
<keyword evidence="2" id="KW-1185">Reference proteome</keyword>
<proteinExistence type="predicted"/>
<dbReference type="EMBL" id="JARBHB010000004">
    <property type="protein sequence ID" value="KAJ8887492.1"/>
    <property type="molecule type" value="Genomic_DNA"/>
</dbReference>